<accession>A0A432YMQ2</accession>
<evidence type="ECO:0000313" key="2">
    <source>
        <dbReference type="Proteomes" id="UP000288259"/>
    </source>
</evidence>
<keyword evidence="2" id="KW-1185">Reference proteome</keyword>
<reference evidence="2" key="1">
    <citation type="journal article" date="2018" name="Front. Microbiol.">
        <title>Genome-Based Analysis Reveals the Taxonomy and Diversity of the Family Idiomarinaceae.</title>
        <authorList>
            <person name="Liu Y."/>
            <person name="Lai Q."/>
            <person name="Shao Z."/>
        </authorList>
    </citation>
    <scope>NUCLEOTIDE SEQUENCE [LARGE SCALE GENOMIC DNA]</scope>
    <source>
        <strain evidence="2">CVS-6</strain>
    </source>
</reference>
<proteinExistence type="predicted"/>
<comment type="caution">
    <text evidence="1">The sequence shown here is derived from an EMBL/GenBank/DDBJ whole genome shotgun (WGS) entry which is preliminary data.</text>
</comment>
<gene>
    <name evidence="1" type="ORF">CWI71_04600</name>
</gene>
<dbReference type="AlphaFoldDB" id="A0A432YMQ2"/>
<dbReference type="OrthoDB" id="5935180at2"/>
<dbReference type="EMBL" id="PIPY01000004">
    <property type="protein sequence ID" value="RUO62135.1"/>
    <property type="molecule type" value="Genomic_DNA"/>
</dbReference>
<protein>
    <recommendedName>
        <fullName evidence="3">Peptidase M1 membrane alanine aminopeptidase domain-containing protein</fullName>
    </recommendedName>
</protein>
<dbReference type="RefSeq" id="WP_126754097.1">
    <property type="nucleotide sequence ID" value="NZ_PIPY01000004.1"/>
</dbReference>
<organism evidence="1 2">
    <name type="scientific">Pseudidiomarina insulisalsae</name>
    <dbReference type="NCBI Taxonomy" id="575789"/>
    <lineage>
        <taxon>Bacteria</taxon>
        <taxon>Pseudomonadati</taxon>
        <taxon>Pseudomonadota</taxon>
        <taxon>Gammaproteobacteria</taxon>
        <taxon>Alteromonadales</taxon>
        <taxon>Idiomarinaceae</taxon>
        <taxon>Pseudidiomarina</taxon>
    </lineage>
</organism>
<dbReference type="Proteomes" id="UP000288259">
    <property type="component" value="Unassembled WGS sequence"/>
</dbReference>
<evidence type="ECO:0000313" key="1">
    <source>
        <dbReference type="EMBL" id="RUO62135.1"/>
    </source>
</evidence>
<evidence type="ECO:0008006" key="3">
    <source>
        <dbReference type="Google" id="ProtNLM"/>
    </source>
</evidence>
<sequence>MHKKFVLFILLGCAIAIWFAAEWLRENSHAQVQVQMSKTDKDEWFVAYGFDESVTRVTFVRNPDHSRLERWQAIDTDFYIGVDSETNEEYIARIDGLAFNSVAFQLEPTYVTLRKDYAPFSPFSDGGMSWFTGRFKVCPQSCASALRFSYDFSMEAPLSDFVRLPEQSERGQLEWQESASDGHVVYVGPQAPGPTAEHGFETIIDPILPTSLKQRLLRDVPPLTAFFNQRMPHLEERPMLLASFSPTDDGRYGYQGGVIGNQMVLHWYGHSMAERITAPYFIEDTLWFVAHEFAHLYQSGQFNNESAWIHEGAAEFMALEYLRSIHANSIYLAHRVRKAQEQCANSNDKFELHYACGLLWAAAIDEQIKREYPHGLFFLWYMYVREMAEQSFPEPVDLYFELMTQLTSESFVQEMRETIAQRFNQLPDETASPL</sequence>
<name>A0A432YMQ2_9GAMM</name>